<dbReference type="SUPFAM" id="SSF46689">
    <property type="entry name" value="Homeodomain-like"/>
    <property type="match status" value="1"/>
</dbReference>
<reference evidence="1 2" key="1">
    <citation type="submission" date="2018-08" db="EMBL/GenBank/DDBJ databases">
        <title>Genomic Encyclopedia of Archaeal and Bacterial Type Strains, Phase II (KMG-II): from individual species to whole genera.</title>
        <authorList>
            <person name="Goeker M."/>
        </authorList>
    </citation>
    <scope>NUCLEOTIDE SEQUENCE [LARGE SCALE GENOMIC DNA]</scope>
    <source>
        <strain evidence="1 2">DSM 15986</strain>
    </source>
</reference>
<dbReference type="Gene3D" id="1.10.10.10">
    <property type="entry name" value="Winged helix-like DNA-binding domain superfamily/Winged helix DNA-binding domain"/>
    <property type="match status" value="1"/>
</dbReference>
<gene>
    <name evidence="1" type="ORF">C8N25_103225</name>
</gene>
<dbReference type="InterPro" id="IPR036388">
    <property type="entry name" value="WH-like_DNA-bd_sf"/>
</dbReference>
<dbReference type="RefSeq" id="WP_086539299.1">
    <property type="nucleotide sequence ID" value="NZ_MSSW01000001.1"/>
</dbReference>
<evidence type="ECO:0000313" key="2">
    <source>
        <dbReference type="Proteomes" id="UP000256405"/>
    </source>
</evidence>
<sequence length="173" mass="20364">MSRKFYDQSVKDEAIRRFLNGESSGKIAKDMGINSPDQIRKWVQAWRKKRNLSAKDYRKPDIADAVDEIQRLLNRIQKFEEERDLGLKILSLLLTGEIKGWEELLIRIRPEEEGTKKSKIGQDLHDIQRLQNIIQKIGAERDLTLKYIVLIVKEEIKEWDELLSRLRPPEEGI</sequence>
<evidence type="ECO:0000313" key="1">
    <source>
        <dbReference type="EMBL" id="REG92146.1"/>
    </source>
</evidence>
<dbReference type="Proteomes" id="UP000256405">
    <property type="component" value="Unassembled WGS sequence"/>
</dbReference>
<dbReference type="EMBL" id="QUNF01000003">
    <property type="protein sequence ID" value="REG92146.1"/>
    <property type="molecule type" value="Genomic_DNA"/>
</dbReference>
<proteinExistence type="predicted"/>
<dbReference type="AlphaFoldDB" id="A0A3E0E5A5"/>
<protein>
    <submittedName>
        <fullName evidence="1">Transposase-like protein</fullName>
    </submittedName>
</protein>
<name>A0A3E0E5A5_9BACT</name>
<dbReference type="InterPro" id="IPR009057">
    <property type="entry name" value="Homeodomain-like_sf"/>
</dbReference>
<organism evidence="1 2">
    <name type="scientific">Algoriphagus antarcticus</name>
    <dbReference type="NCBI Taxonomy" id="238540"/>
    <lineage>
        <taxon>Bacteria</taxon>
        <taxon>Pseudomonadati</taxon>
        <taxon>Bacteroidota</taxon>
        <taxon>Cytophagia</taxon>
        <taxon>Cytophagales</taxon>
        <taxon>Cyclobacteriaceae</taxon>
        <taxon>Algoriphagus</taxon>
    </lineage>
</organism>
<dbReference type="OrthoDB" id="9781005at2"/>
<comment type="caution">
    <text evidence="1">The sequence shown here is derived from an EMBL/GenBank/DDBJ whole genome shotgun (WGS) entry which is preliminary data.</text>
</comment>
<keyword evidence="2" id="KW-1185">Reference proteome</keyword>
<accession>A0A3E0E5A5</accession>